<feature type="region of interest" description="Disordered" evidence="1">
    <location>
        <begin position="13"/>
        <end position="37"/>
    </location>
</feature>
<dbReference type="PANTHER" id="PTHR33087:SF31">
    <property type="entry name" value="OS06G0482850 PROTEIN"/>
    <property type="match status" value="1"/>
</dbReference>
<dbReference type="Gene3D" id="3.60.10.10">
    <property type="entry name" value="Endonuclease/exonuclease/phosphatase"/>
    <property type="match status" value="1"/>
</dbReference>
<reference evidence="3" key="2">
    <citation type="submission" date="2018-08" db="UniProtKB">
        <authorList>
            <consortium name="EnsemblPlants"/>
        </authorList>
    </citation>
    <scope>IDENTIFICATION</scope>
    <source>
        <strain evidence="3">Yugu1</strain>
    </source>
</reference>
<dbReference type="InParanoid" id="K3YBV3"/>
<accession>K3YBV3</accession>
<dbReference type="OMA" id="ENAGCNT"/>
<evidence type="ECO:0000259" key="2">
    <source>
        <dbReference type="Pfam" id="PF03372"/>
    </source>
</evidence>
<name>K3YBV3_SETIT</name>
<evidence type="ECO:0000313" key="3">
    <source>
        <dbReference type="EnsemblPlants" id="KQK99629"/>
    </source>
</evidence>
<feature type="region of interest" description="Disordered" evidence="1">
    <location>
        <begin position="204"/>
        <end position="242"/>
    </location>
</feature>
<dbReference type="AlphaFoldDB" id="K3YBV3"/>
<dbReference type="Proteomes" id="UP000004995">
    <property type="component" value="Unassembled WGS sequence"/>
</dbReference>
<keyword evidence="4" id="KW-1185">Reference proteome</keyword>
<dbReference type="InterPro" id="IPR005135">
    <property type="entry name" value="Endo/exonuclease/phosphatase"/>
</dbReference>
<reference evidence="4" key="1">
    <citation type="journal article" date="2012" name="Nat. Biotechnol.">
        <title>Reference genome sequence of the model plant Setaria.</title>
        <authorList>
            <person name="Bennetzen J.L."/>
            <person name="Schmutz J."/>
            <person name="Wang H."/>
            <person name="Percifield R."/>
            <person name="Hawkins J."/>
            <person name="Pontaroli A.C."/>
            <person name="Estep M."/>
            <person name="Feng L."/>
            <person name="Vaughn J.N."/>
            <person name="Grimwood J."/>
            <person name="Jenkins J."/>
            <person name="Barry K."/>
            <person name="Lindquist E."/>
            <person name="Hellsten U."/>
            <person name="Deshpande S."/>
            <person name="Wang X."/>
            <person name="Wu X."/>
            <person name="Mitros T."/>
            <person name="Triplett J."/>
            <person name="Yang X."/>
            <person name="Ye C.Y."/>
            <person name="Mauro-Herrera M."/>
            <person name="Wang L."/>
            <person name="Li P."/>
            <person name="Sharma M."/>
            <person name="Sharma R."/>
            <person name="Ronald P.C."/>
            <person name="Panaud O."/>
            <person name="Kellogg E.A."/>
            <person name="Brutnell T.P."/>
            <person name="Doust A.N."/>
            <person name="Tuskan G.A."/>
            <person name="Rokhsar D."/>
            <person name="Devos K.M."/>
        </authorList>
    </citation>
    <scope>NUCLEOTIDE SEQUENCE [LARGE SCALE GENOMIC DNA]</scope>
    <source>
        <strain evidence="4">cv. Yugu1</strain>
    </source>
</reference>
<dbReference type="Gramene" id="KQK99629">
    <property type="protein sequence ID" value="KQK99629"/>
    <property type="gene ID" value="SETIT_011697mg"/>
</dbReference>
<dbReference type="EnsemblPlants" id="KQK99629">
    <property type="protein sequence ID" value="KQK99629"/>
    <property type="gene ID" value="SETIT_011697mg"/>
</dbReference>
<dbReference type="Pfam" id="PF03372">
    <property type="entry name" value="Exo_endo_phos"/>
    <property type="match status" value="1"/>
</dbReference>
<sequence>ALMMLPEKNLRWAPLRPPSSRPLTVTPHHHNHSQKPAPITAEQTSSLAVTNHFYQTFAIPTNQNSPASTHSVNEALELHYCSDSDEESPCPRHINELALKTAKAQEAVKRKEESRDKNGGQAADNKQRKIPSIVVKPTTQRVSYKDALLKPRIFKPRFPKDKSHRGEQAGRCCFNCLVPNHRTAECRDHPRCILCSRSVHKARHYRSTTPTAASRTKPPVAAASNNPPPSPVLSPQQREAPLEERSALKGVPMKYGFPELIPGEASNRLDHITVCAPRSSTVSNEECTQLLTSLISVLVDARARISTDIVPRDALQQLCIPEYEMGVKRLAPAMFMLCFSTPEQCNEVLQLGGLTIGSTALRLMPWTRQDSASASKILYRARVCIEGVPEHAQQIESVAQLFSVPTFIDEIDNDKQTKQEKDCLYLWVWTANPNGLAKMATMQIEEPFAAPEKFYTHLRRRDKPPLGGGGGAGGRGRFQAPPLNRFDLEREHRIEGSLLVVAAEVAGEITTADDVLLEKEGKLHWKESMPICTLPQLIRKDSVGDTSKGQLIPMMEMGIRSGCVGPTLDGLEITHVDVVAAGPAKHATEEVLVNGPVEDATEEYENNMNSVEFVGSATMQGVAVEMGFSMPITKRIPMVILSTPLTVNAVKIGKGKENAGCNTKGTIEAQRKSNRIASRPKIDLIMEEQDTLLLMKKCGTLEQGKKPDAADHNKFREIFVEPLHKKMVHGFRDAFGLTDNGCLPLQQLVYTKQCIMLNWNVRGLNAKIRRKVVKDLVTDMNNTVVCLQETKIEKFSYHLVAESVGAQFTQSYIYLPTQDTRGGVLLAVHWDFYRIKKSFCKTNSVTACLEATMTPVQWWITVVYGPQEDNAKLEFLNEIREIKLLTSDKWVMLGDFNMILNAQDKSNDNLNRRITGTFRSVVDDLELKEFNLRGRKYTWTNNVTHTHIDRVFCTTDWETMLPNWMLQVISALVSDHCPLLLTCDNTLTTYKDFRFEAFWTQIRGFKEEVSNTCNKQVTIHNTFLKLHTKM</sequence>
<organism evidence="3 4">
    <name type="scientific">Setaria italica</name>
    <name type="common">Foxtail millet</name>
    <name type="synonym">Panicum italicum</name>
    <dbReference type="NCBI Taxonomy" id="4555"/>
    <lineage>
        <taxon>Eukaryota</taxon>
        <taxon>Viridiplantae</taxon>
        <taxon>Streptophyta</taxon>
        <taxon>Embryophyta</taxon>
        <taxon>Tracheophyta</taxon>
        <taxon>Spermatophyta</taxon>
        <taxon>Magnoliopsida</taxon>
        <taxon>Liliopsida</taxon>
        <taxon>Poales</taxon>
        <taxon>Poaceae</taxon>
        <taxon>PACMAD clade</taxon>
        <taxon>Panicoideae</taxon>
        <taxon>Panicodae</taxon>
        <taxon>Paniceae</taxon>
        <taxon>Cenchrinae</taxon>
        <taxon>Setaria</taxon>
    </lineage>
</organism>
<evidence type="ECO:0000256" key="1">
    <source>
        <dbReference type="SAM" id="MobiDB-lite"/>
    </source>
</evidence>
<dbReference type="HOGENOM" id="CLU_294524_0_0_1"/>
<dbReference type="PANTHER" id="PTHR33087">
    <property type="entry name" value="OS07G0539200 PROTEIN"/>
    <property type="match status" value="1"/>
</dbReference>
<evidence type="ECO:0000313" key="4">
    <source>
        <dbReference type="Proteomes" id="UP000004995"/>
    </source>
</evidence>
<proteinExistence type="predicted"/>
<dbReference type="eggNOG" id="KOG1075">
    <property type="taxonomic scope" value="Eukaryota"/>
</dbReference>
<dbReference type="InterPro" id="IPR053253">
    <property type="entry name" value="Sex_diff_modulator"/>
</dbReference>
<feature type="region of interest" description="Disordered" evidence="1">
    <location>
        <begin position="459"/>
        <end position="480"/>
    </location>
</feature>
<dbReference type="SUPFAM" id="SSF56219">
    <property type="entry name" value="DNase I-like"/>
    <property type="match status" value="1"/>
</dbReference>
<dbReference type="GO" id="GO:0003824">
    <property type="term" value="F:catalytic activity"/>
    <property type="evidence" value="ECO:0007669"/>
    <property type="project" value="InterPro"/>
</dbReference>
<protein>
    <recommendedName>
        <fullName evidence="2">Endonuclease/exonuclease/phosphatase domain-containing protein</fullName>
    </recommendedName>
</protein>
<dbReference type="InterPro" id="IPR036691">
    <property type="entry name" value="Endo/exonu/phosph_ase_sf"/>
</dbReference>
<dbReference type="EMBL" id="AGNK02004558">
    <property type="status" value="NOT_ANNOTATED_CDS"/>
    <property type="molecule type" value="Genomic_DNA"/>
</dbReference>
<feature type="region of interest" description="Disordered" evidence="1">
    <location>
        <begin position="105"/>
        <end position="131"/>
    </location>
</feature>
<feature type="compositionally biased region" description="Basic and acidic residues" evidence="1">
    <location>
        <begin position="106"/>
        <end position="118"/>
    </location>
</feature>
<feature type="compositionally biased region" description="Gly residues" evidence="1">
    <location>
        <begin position="466"/>
        <end position="476"/>
    </location>
</feature>
<feature type="domain" description="Endonuclease/exonuclease/phosphatase" evidence="2">
    <location>
        <begin position="758"/>
        <end position="959"/>
    </location>
</feature>